<dbReference type="Proteomes" id="UP000594260">
    <property type="component" value="Unplaced"/>
</dbReference>
<dbReference type="EnsemblMetazoa" id="XM_022798358">
    <property type="protein sequence ID" value="XP_022654093"/>
    <property type="gene ID" value="LOC111247448"/>
</dbReference>
<dbReference type="FunCoup" id="A0A7M7MDI4">
    <property type="interactions" value="46"/>
</dbReference>
<reference evidence="4" key="1">
    <citation type="submission" date="2021-01" db="UniProtKB">
        <authorList>
            <consortium name="EnsemblMetazoa"/>
        </authorList>
    </citation>
    <scope>IDENTIFICATION</scope>
</reference>
<dbReference type="RefSeq" id="XP_022654093.1">
    <property type="nucleotide sequence ID" value="XM_022798358.1"/>
</dbReference>
<evidence type="ECO:0000313" key="4">
    <source>
        <dbReference type="EnsemblMetazoa" id="XP_022654093"/>
    </source>
</evidence>
<feature type="chain" id="PRO_5029705439" evidence="3">
    <location>
        <begin position="20"/>
        <end position="166"/>
    </location>
</feature>
<protein>
    <submittedName>
        <fullName evidence="4">Uncharacterized protein</fullName>
    </submittedName>
</protein>
<dbReference type="GO" id="GO:0005615">
    <property type="term" value="C:extracellular space"/>
    <property type="evidence" value="ECO:0007669"/>
    <property type="project" value="TreeGrafter"/>
</dbReference>
<evidence type="ECO:0000313" key="5">
    <source>
        <dbReference type="Proteomes" id="UP000594260"/>
    </source>
</evidence>
<dbReference type="GO" id="GO:0042302">
    <property type="term" value="F:structural constituent of cuticle"/>
    <property type="evidence" value="ECO:0007669"/>
    <property type="project" value="UniProtKB-UniRule"/>
</dbReference>
<dbReference type="KEGG" id="vde:111247448"/>
<evidence type="ECO:0000256" key="3">
    <source>
        <dbReference type="SAM" id="SignalP"/>
    </source>
</evidence>
<keyword evidence="3" id="KW-0732">Signal</keyword>
<keyword evidence="1 2" id="KW-0193">Cuticle</keyword>
<name>A0A7M7MDI4_VARDE</name>
<sequence length="166" mass="18105">MKTFTVCGVLSAVVALSCAGHFNGGYGGEGYGGLYPGSYAHEDYYGPPQPYGFGYVSQDPEGTHGHMQTSDGRTVRGHYEIRLADGNMRRVEYHADENGFHAKVITNELGTESKDPADVIFQSSALTGEQAALQYNGGSRSFYGGGYHGGYHSERTRYNNWQTLLK</sequence>
<proteinExistence type="predicted"/>
<dbReference type="GO" id="GO:0031012">
    <property type="term" value="C:extracellular matrix"/>
    <property type="evidence" value="ECO:0007669"/>
    <property type="project" value="TreeGrafter"/>
</dbReference>
<feature type="signal peptide" evidence="3">
    <location>
        <begin position="1"/>
        <end position="19"/>
    </location>
</feature>
<dbReference type="AlphaFoldDB" id="A0A7M7MDI4"/>
<dbReference type="InParanoid" id="A0A7M7MDI4"/>
<evidence type="ECO:0000256" key="1">
    <source>
        <dbReference type="ARBA" id="ARBA00022460"/>
    </source>
</evidence>
<dbReference type="Pfam" id="PF00379">
    <property type="entry name" value="Chitin_bind_4"/>
    <property type="match status" value="1"/>
</dbReference>
<dbReference type="GeneID" id="111247448"/>
<dbReference type="PROSITE" id="PS00233">
    <property type="entry name" value="CHIT_BIND_RR_1"/>
    <property type="match status" value="1"/>
</dbReference>
<dbReference type="PANTHER" id="PTHR12236">
    <property type="entry name" value="STRUCTURAL CONTITUENT OF CUTICLE"/>
    <property type="match status" value="1"/>
</dbReference>
<organism evidence="4 5">
    <name type="scientific">Varroa destructor</name>
    <name type="common">Honeybee mite</name>
    <dbReference type="NCBI Taxonomy" id="109461"/>
    <lineage>
        <taxon>Eukaryota</taxon>
        <taxon>Metazoa</taxon>
        <taxon>Ecdysozoa</taxon>
        <taxon>Arthropoda</taxon>
        <taxon>Chelicerata</taxon>
        <taxon>Arachnida</taxon>
        <taxon>Acari</taxon>
        <taxon>Parasitiformes</taxon>
        <taxon>Mesostigmata</taxon>
        <taxon>Gamasina</taxon>
        <taxon>Dermanyssoidea</taxon>
        <taxon>Varroidae</taxon>
        <taxon>Varroa</taxon>
    </lineage>
</organism>
<evidence type="ECO:0000256" key="2">
    <source>
        <dbReference type="PROSITE-ProRule" id="PRU00497"/>
    </source>
</evidence>
<dbReference type="PROSITE" id="PS51257">
    <property type="entry name" value="PROKAR_LIPOPROTEIN"/>
    <property type="match status" value="1"/>
</dbReference>
<dbReference type="InterPro" id="IPR000618">
    <property type="entry name" value="Insect_cuticle"/>
</dbReference>
<keyword evidence="5" id="KW-1185">Reference proteome</keyword>
<dbReference type="PANTHER" id="PTHR12236:SF79">
    <property type="entry name" value="CUTICULAR PROTEIN 50CB-RELATED"/>
    <property type="match status" value="1"/>
</dbReference>
<dbReference type="InterPro" id="IPR031311">
    <property type="entry name" value="CHIT_BIND_RR_consensus"/>
</dbReference>
<dbReference type="InterPro" id="IPR051217">
    <property type="entry name" value="Insect_Cuticle_Struc_Prot"/>
</dbReference>
<dbReference type="PROSITE" id="PS51155">
    <property type="entry name" value="CHIT_BIND_RR_2"/>
    <property type="match status" value="1"/>
</dbReference>
<accession>A0A7M7MDI4</accession>
<dbReference type="OrthoDB" id="6628116at2759"/>